<dbReference type="EMBL" id="BAAALF010000002">
    <property type="protein sequence ID" value="GAA1216080.1"/>
    <property type="molecule type" value="Genomic_DNA"/>
</dbReference>
<protein>
    <submittedName>
        <fullName evidence="1">Uncharacterized protein</fullName>
    </submittedName>
</protein>
<dbReference type="Proteomes" id="UP001500037">
    <property type="component" value="Unassembled WGS sequence"/>
</dbReference>
<gene>
    <name evidence="1" type="ORF">GCM10009665_02360</name>
</gene>
<comment type="caution">
    <text evidence="1">The sequence shown here is derived from an EMBL/GenBank/DDBJ whole genome shotgun (WGS) entry which is preliminary data.</text>
</comment>
<reference evidence="1 2" key="1">
    <citation type="journal article" date="2019" name="Int. J. Syst. Evol. Microbiol.">
        <title>The Global Catalogue of Microorganisms (GCM) 10K type strain sequencing project: providing services to taxonomists for standard genome sequencing and annotation.</title>
        <authorList>
            <consortium name="The Broad Institute Genomics Platform"/>
            <consortium name="The Broad Institute Genome Sequencing Center for Infectious Disease"/>
            <person name="Wu L."/>
            <person name="Ma J."/>
        </authorList>
    </citation>
    <scope>NUCLEOTIDE SEQUENCE [LARGE SCALE GENOMIC DNA]</scope>
    <source>
        <strain evidence="1 2">JCM 13004</strain>
    </source>
</reference>
<accession>A0ABN1VLH3</accession>
<evidence type="ECO:0000313" key="2">
    <source>
        <dbReference type="Proteomes" id="UP001500037"/>
    </source>
</evidence>
<name>A0ABN1VLH3_9ACTN</name>
<evidence type="ECO:0000313" key="1">
    <source>
        <dbReference type="EMBL" id="GAA1216080.1"/>
    </source>
</evidence>
<proteinExistence type="predicted"/>
<sequence length="80" mass="8518">MTSMIERHRHAQRQAAADAVDELRAALAGGDIVLPSLGVDHQSPFTGVVLVELGCARPDVVRQMARAIRRGTAATARADD</sequence>
<organism evidence="1 2">
    <name type="scientific">Kitasatospora nipponensis</name>
    <dbReference type="NCBI Taxonomy" id="258049"/>
    <lineage>
        <taxon>Bacteria</taxon>
        <taxon>Bacillati</taxon>
        <taxon>Actinomycetota</taxon>
        <taxon>Actinomycetes</taxon>
        <taxon>Kitasatosporales</taxon>
        <taxon>Streptomycetaceae</taxon>
        <taxon>Kitasatospora</taxon>
    </lineage>
</organism>
<keyword evidence="2" id="KW-1185">Reference proteome</keyword>